<sequence length="161" mass="18287">MQYLALDPSLVDLRLPMTWEGQICRAIAHRISEINQELETHLARCQECFYPEQRLNIQIFATPFARHLNIDGFCNLKTQPITILIDVGRIVYQDWLCAVAHEYAHAQVGVAGHHDTFLEILTHLCLGLGLTPPPPNGLREAQLRKWPPCQPTADPLAFWLG</sequence>
<dbReference type="OrthoDB" id="483279at2"/>
<gene>
    <name evidence="1" type="ORF">FRE64_09510</name>
</gene>
<proteinExistence type="predicted"/>
<dbReference type="AlphaFoldDB" id="A0A5B8NR26"/>
<evidence type="ECO:0008006" key="3">
    <source>
        <dbReference type="Google" id="ProtNLM"/>
    </source>
</evidence>
<dbReference type="EMBL" id="CP042326">
    <property type="protein sequence ID" value="QDZ41496.1"/>
    <property type="molecule type" value="Genomic_DNA"/>
</dbReference>
<dbReference type="Proteomes" id="UP000318453">
    <property type="component" value="Chromosome"/>
</dbReference>
<accession>A0A5B8NR26</accession>
<keyword evidence="2" id="KW-1185">Reference proteome</keyword>
<dbReference type="KEGG" id="enn:FRE64_09510"/>
<evidence type="ECO:0000313" key="2">
    <source>
        <dbReference type="Proteomes" id="UP000318453"/>
    </source>
</evidence>
<evidence type="ECO:0000313" key="1">
    <source>
        <dbReference type="EMBL" id="QDZ41496.1"/>
    </source>
</evidence>
<organism evidence="1 2">
    <name type="scientific">Euhalothece natronophila Z-M001</name>
    <dbReference type="NCBI Taxonomy" id="522448"/>
    <lineage>
        <taxon>Bacteria</taxon>
        <taxon>Bacillati</taxon>
        <taxon>Cyanobacteriota</taxon>
        <taxon>Cyanophyceae</taxon>
        <taxon>Oscillatoriophycideae</taxon>
        <taxon>Chroococcales</taxon>
        <taxon>Halothecacae</taxon>
        <taxon>Halothece cluster</taxon>
        <taxon>Euhalothece</taxon>
    </lineage>
</organism>
<protein>
    <recommendedName>
        <fullName evidence="3">M48 family metallopeptidase</fullName>
    </recommendedName>
</protein>
<name>A0A5B8NR26_9CHRO</name>
<reference evidence="1" key="1">
    <citation type="submission" date="2019-08" db="EMBL/GenBank/DDBJ databases">
        <title>Carotenoids and Carotenoid Binding Proteins in the Halophilic Cyanobacterium Euhalothece sp. ZM00.</title>
        <authorList>
            <person name="Cho S.M."/>
            <person name="Song J.Y."/>
            <person name="Park Y.-I."/>
        </authorList>
    </citation>
    <scope>NUCLEOTIDE SEQUENCE [LARGE SCALE GENOMIC DNA]</scope>
    <source>
        <strain evidence="1">Z-M001</strain>
    </source>
</reference>